<dbReference type="PANTHER" id="PTHR31541">
    <property type="entry name" value="B3 DOMAIN PLANT PROTEIN-RELATED"/>
    <property type="match status" value="1"/>
</dbReference>
<dbReference type="EMBL" id="JAUHHV010000005">
    <property type="protein sequence ID" value="KAK1425555.1"/>
    <property type="molecule type" value="Genomic_DNA"/>
</dbReference>
<comment type="caution">
    <text evidence="1">The sequence shown here is derived from an EMBL/GenBank/DDBJ whole genome shotgun (WGS) entry which is preliminary data.</text>
</comment>
<dbReference type="AlphaFoldDB" id="A0AAD8KM21"/>
<evidence type="ECO:0000313" key="2">
    <source>
        <dbReference type="Proteomes" id="UP001229421"/>
    </source>
</evidence>
<keyword evidence="2" id="KW-1185">Reference proteome</keyword>
<dbReference type="InterPro" id="IPR005508">
    <property type="entry name" value="At2g31720-like"/>
</dbReference>
<dbReference type="Proteomes" id="UP001229421">
    <property type="component" value="Unassembled WGS sequence"/>
</dbReference>
<accession>A0AAD8KM21</accession>
<dbReference type="GO" id="GO:0003677">
    <property type="term" value="F:DNA binding"/>
    <property type="evidence" value="ECO:0007669"/>
    <property type="project" value="InterPro"/>
</dbReference>
<reference evidence="1" key="1">
    <citation type="journal article" date="2023" name="bioRxiv">
        <title>Improved chromosome-level genome assembly for marigold (Tagetes erecta).</title>
        <authorList>
            <person name="Jiang F."/>
            <person name="Yuan L."/>
            <person name="Wang S."/>
            <person name="Wang H."/>
            <person name="Xu D."/>
            <person name="Wang A."/>
            <person name="Fan W."/>
        </authorList>
    </citation>
    <scope>NUCLEOTIDE SEQUENCE</scope>
    <source>
        <strain evidence="1">WSJ</strain>
        <tissue evidence="1">Leaf</tissue>
    </source>
</reference>
<sequence length="198" mass="22913">MKQAAFMEKEAKYMRKIKKLEKKMKLRYIHELKKLCGEQVKEENNSKAIISKRPRSTFTGENLRKRRKMVPKRPVRTQVVINEVTEQLKEFIVNEIKGTELTLVIQKNMFKSDTDKGLNRLNMPIKQLESDEFLREDERRILSKTRSIYYIKRAIDSNGGIYSTIDSDITEGMGRKTTSSGVVADIIAEESQPPATIA</sequence>
<protein>
    <submittedName>
        <fullName evidence="1">Uncharacterized protein</fullName>
    </submittedName>
</protein>
<gene>
    <name evidence="1" type="ORF">QVD17_20909</name>
</gene>
<proteinExistence type="predicted"/>
<dbReference type="Pfam" id="PF03754">
    <property type="entry name" value="At2g31720-like"/>
    <property type="match status" value="1"/>
</dbReference>
<organism evidence="1 2">
    <name type="scientific">Tagetes erecta</name>
    <name type="common">African marigold</name>
    <dbReference type="NCBI Taxonomy" id="13708"/>
    <lineage>
        <taxon>Eukaryota</taxon>
        <taxon>Viridiplantae</taxon>
        <taxon>Streptophyta</taxon>
        <taxon>Embryophyta</taxon>
        <taxon>Tracheophyta</taxon>
        <taxon>Spermatophyta</taxon>
        <taxon>Magnoliopsida</taxon>
        <taxon>eudicotyledons</taxon>
        <taxon>Gunneridae</taxon>
        <taxon>Pentapetalae</taxon>
        <taxon>asterids</taxon>
        <taxon>campanulids</taxon>
        <taxon>Asterales</taxon>
        <taxon>Asteraceae</taxon>
        <taxon>Asteroideae</taxon>
        <taxon>Heliantheae alliance</taxon>
        <taxon>Tageteae</taxon>
        <taxon>Tagetes</taxon>
    </lineage>
</organism>
<name>A0AAD8KM21_TARER</name>
<evidence type="ECO:0000313" key="1">
    <source>
        <dbReference type="EMBL" id="KAK1425555.1"/>
    </source>
</evidence>
<dbReference type="PANTHER" id="PTHR31541:SF60">
    <property type="entry name" value="TF-B3 DOMAIN-CONTAINING PROTEIN"/>
    <property type="match status" value="1"/>
</dbReference>